<keyword evidence="2" id="KW-1185">Reference proteome</keyword>
<dbReference type="SUPFAM" id="SSF48403">
    <property type="entry name" value="Ankyrin repeat"/>
    <property type="match status" value="1"/>
</dbReference>
<evidence type="ECO:0000313" key="1">
    <source>
        <dbReference type="EMBL" id="KAK8865056.1"/>
    </source>
</evidence>
<gene>
    <name evidence="1" type="ORF">M9Y10_010586</name>
</gene>
<dbReference type="InterPro" id="IPR036770">
    <property type="entry name" value="Ankyrin_rpt-contain_sf"/>
</dbReference>
<organism evidence="1 2">
    <name type="scientific">Tritrichomonas musculus</name>
    <dbReference type="NCBI Taxonomy" id="1915356"/>
    <lineage>
        <taxon>Eukaryota</taxon>
        <taxon>Metamonada</taxon>
        <taxon>Parabasalia</taxon>
        <taxon>Tritrichomonadida</taxon>
        <taxon>Tritrichomonadidae</taxon>
        <taxon>Tritrichomonas</taxon>
    </lineage>
</organism>
<dbReference type="EMBL" id="JAPFFF010000016">
    <property type="protein sequence ID" value="KAK8865056.1"/>
    <property type="molecule type" value="Genomic_DNA"/>
</dbReference>
<name>A0ABR2IL53_9EUKA</name>
<protein>
    <recommendedName>
        <fullName evidence="3">DUF3447 domain-containing protein</fullName>
    </recommendedName>
</protein>
<evidence type="ECO:0000313" key="2">
    <source>
        <dbReference type="Proteomes" id="UP001470230"/>
    </source>
</evidence>
<dbReference type="Proteomes" id="UP001470230">
    <property type="component" value="Unassembled WGS sequence"/>
</dbReference>
<accession>A0ABR2IL53</accession>
<proteinExistence type="predicted"/>
<sequence length="410" mass="49747">MSIEETKEKMKSIQNALLEFLEDESIAEENYENFLKSVSEYQITEDKYKLKSVLQLINAVGNNHRRVKNFFCKLEQILVHFKKDIEKYFKNSEIFEVFENNKRILLFLIEEKIMIIDEYIASRIARRKYLAEYFAPELKPFFPEEFIKKYGDKNLYLREEIFINNIKKEVSEDFYDKRKEGENDNYLCELIRTNQVKEFGIYVNRNNITYESCIDQSIFETNPLLNNSDVKLIEYASFYGSIDIIRYMRINGNATLTSMMWIYAIHSENAELIRYLEDNNVSPPYNEYKRILEESIKCHHRDVSKYIIDYLMKEENLQNDIENEYFTNIYRSAVQFHNYCFFPSDMKYKYMFYYLCEFDYYTLVKLYLEEGNIDINATIKTFNYLNDIQINLFIHWIQIMNDFMRFKSNI</sequence>
<reference evidence="1 2" key="1">
    <citation type="submission" date="2024-04" db="EMBL/GenBank/DDBJ databases">
        <title>Tritrichomonas musculus Genome.</title>
        <authorList>
            <person name="Alves-Ferreira E."/>
            <person name="Grigg M."/>
            <person name="Lorenzi H."/>
            <person name="Galac M."/>
        </authorList>
    </citation>
    <scope>NUCLEOTIDE SEQUENCE [LARGE SCALE GENOMIC DNA]</scope>
    <source>
        <strain evidence="1 2">EAF2021</strain>
    </source>
</reference>
<comment type="caution">
    <text evidence="1">The sequence shown here is derived from an EMBL/GenBank/DDBJ whole genome shotgun (WGS) entry which is preliminary data.</text>
</comment>
<evidence type="ECO:0008006" key="3">
    <source>
        <dbReference type="Google" id="ProtNLM"/>
    </source>
</evidence>